<feature type="region of interest" description="Disordered" evidence="1">
    <location>
        <begin position="676"/>
        <end position="711"/>
    </location>
</feature>
<feature type="domain" description="Organic solvent tolerance-like N-terminal" evidence="2">
    <location>
        <begin position="32"/>
        <end position="176"/>
    </location>
</feature>
<evidence type="ECO:0000313" key="3">
    <source>
        <dbReference type="EMBL" id="MEJ2904482.1"/>
    </source>
</evidence>
<keyword evidence="4" id="KW-1185">Reference proteome</keyword>
<dbReference type="InterPro" id="IPR005653">
    <property type="entry name" value="OstA-like_N"/>
</dbReference>
<feature type="compositionally biased region" description="Basic and acidic residues" evidence="1">
    <location>
        <begin position="336"/>
        <end position="345"/>
    </location>
</feature>
<comment type="caution">
    <text evidence="3">The sequence shown here is derived from an EMBL/GenBank/DDBJ whole genome shotgun (WGS) entry which is preliminary data.</text>
</comment>
<organism evidence="3 4">
    <name type="scientific">Pedobacter panaciterrae</name>
    <dbReference type="NCBI Taxonomy" id="363849"/>
    <lineage>
        <taxon>Bacteria</taxon>
        <taxon>Pseudomonadati</taxon>
        <taxon>Bacteroidota</taxon>
        <taxon>Sphingobacteriia</taxon>
        <taxon>Sphingobacteriales</taxon>
        <taxon>Sphingobacteriaceae</taxon>
        <taxon>Pedobacter</taxon>
    </lineage>
</organism>
<feature type="compositionally biased region" description="Low complexity" evidence="1">
    <location>
        <begin position="679"/>
        <end position="707"/>
    </location>
</feature>
<sequence length="775" mass="85991">MQKIRFFIIFFMFPFSLLAQQRTKIILKDARIGNTDGKKNISYLKYPVFIHENATLTCDSAVFYQNDNVFEAFKNVHINQGDTINIYSDHLTYNGNTKIAHLTSNVRMIDKESVLTTNVLDYNMATKVGTYVEGGKIVNKDVTLTSKNGYYFSNSRDSYFRYNVVVVTPQSTIKSDTLRYNTLTNWTYFYGPTNIKGKEDNLYTENGAYNTKTEYAYFGKKNLYTNGTKSLKGDSLYYDGIAGYGKAVRNIIFKDTADKTVLYGQLGYYYKIDERTVVTKNAYVGMGTKDSITVNNKLQPDSLWLGSDTLETQMVLQKTLKLIESPVLKQNNELGDPEKPQKKGESQAPGMTAEEIGIAKKSEKKEAKEKAKTAKRDNKNTKPVDSTAIKAAKDSLLAKVSLPKDSLSKDSIAQKKPDTSLIKDSLNAAKDPVKPIKAAISGKKPDSLSKKADSLAKSGNVAKKINGAIKTTDSLVKKNIKDSIPPNPLDTVKTRSIKAYHNVRVYKSNMQAKADSLFYTSADSTLRWYGDPILWSQNSQQTGDTIYLRLKNNKLNTLQVIDNAFQVNVNADSARFNQIKGKLITAFFKDGELSTMFVDGNAESVYYNRGKDSVYTDMNQTVSSRIKILFKDKEISHILTVKEPEGIRVPITELKEDVLLTGFTWKPELRPLSKKEVISGKPKTKPAASKSPAAGAKKPGSPTGKAPNKAEVAKKGLIKTASKELVKAASKIDSAAIDSAKAIIAPIKNILPLKPDTSKKPDTAKKITPAPLKKQ</sequence>
<name>A0ABU8NQE9_9SPHI</name>
<dbReference type="EMBL" id="JBBEUB010000006">
    <property type="protein sequence ID" value="MEJ2904482.1"/>
    <property type="molecule type" value="Genomic_DNA"/>
</dbReference>
<protein>
    <submittedName>
        <fullName evidence="3">OstA-like protein</fullName>
    </submittedName>
</protein>
<gene>
    <name evidence="3" type="ORF">WAE58_18715</name>
</gene>
<feature type="region of interest" description="Disordered" evidence="1">
    <location>
        <begin position="752"/>
        <end position="775"/>
    </location>
</feature>
<reference evidence="3 4" key="1">
    <citation type="submission" date="2024-03" db="EMBL/GenBank/DDBJ databases">
        <title>Sequence of Lycoming College Course Isolates.</title>
        <authorList>
            <person name="Plotts O."/>
            <person name="Newman J."/>
        </authorList>
    </citation>
    <scope>NUCLEOTIDE SEQUENCE [LARGE SCALE GENOMIC DNA]</scope>
    <source>
        <strain evidence="3 4">CJB-3</strain>
    </source>
</reference>
<accession>A0ABU8NQE9</accession>
<evidence type="ECO:0000256" key="1">
    <source>
        <dbReference type="SAM" id="MobiDB-lite"/>
    </source>
</evidence>
<evidence type="ECO:0000313" key="4">
    <source>
        <dbReference type="Proteomes" id="UP001378956"/>
    </source>
</evidence>
<evidence type="ECO:0000259" key="2">
    <source>
        <dbReference type="Pfam" id="PF13100"/>
    </source>
</evidence>
<feature type="region of interest" description="Disordered" evidence="1">
    <location>
        <begin position="329"/>
        <end position="387"/>
    </location>
</feature>
<dbReference type="RefSeq" id="WP_288881987.1">
    <property type="nucleotide sequence ID" value="NZ_JBBEUB010000006.1"/>
</dbReference>
<dbReference type="Proteomes" id="UP001378956">
    <property type="component" value="Unassembled WGS sequence"/>
</dbReference>
<feature type="compositionally biased region" description="Basic and acidic residues" evidence="1">
    <location>
        <begin position="357"/>
        <end position="382"/>
    </location>
</feature>
<dbReference type="Pfam" id="PF13100">
    <property type="entry name" value="OstA_2"/>
    <property type="match status" value="1"/>
</dbReference>
<feature type="compositionally biased region" description="Basic and acidic residues" evidence="1">
    <location>
        <begin position="756"/>
        <end position="765"/>
    </location>
</feature>
<proteinExistence type="predicted"/>
<dbReference type="Gene3D" id="2.60.450.10">
    <property type="entry name" value="Lipopolysaccharide (LPS) transport protein A like domain"/>
    <property type="match status" value="3"/>
</dbReference>